<name>A0ABR0KFW9_9EURO</name>
<dbReference type="EMBL" id="JAVRRG010000030">
    <property type="protein sequence ID" value="KAK5095070.1"/>
    <property type="molecule type" value="Genomic_DNA"/>
</dbReference>
<comment type="caution">
    <text evidence="1">The sequence shown here is derived from an EMBL/GenBank/DDBJ whole genome shotgun (WGS) entry which is preliminary data.</text>
</comment>
<accession>A0ABR0KFW9</accession>
<sequence>MEKGVSIAEAVPSVSSDVSIAEKDIMRPEAFKVGMSDTSDELSGSADLDIPSDLCHRDVRSSITQNLMRVYQDSMENALDCWLTEYNCPYTTFPHLRAPAGPSTSSCRILQRVCKFDNEVGRSLMLRISPADQKRASKALRLAMMAFATQWAQSGQREAASYVLERSESPLSRAARGWNRPGLFQDDSFGRSMQETVWHQARAALLDADSIVSGRVTFAFIIFSLTQRPLGLNDGCTATESNVNSLLELEGAPVFLDSALRQLSSMKRLLHRTFPRNAATVCTSSTLDKENQQTFDLLFWLGVMFDTLSAAMHDRAVVVADEDCDSAVAQRIDGDVDLDGWNDHADNPSRAHLPGLWESRMLEEEAGKTPVSWPCHISTAEQVLRDAAPVKVLFFRRLGQLQASVSRDAPERVLERSIDECLLVYSYWQSRFQPFMNSCLMYHEDLPPKLQSWYGILAGHWHLCGMIFAEVVEEIDVGRFSCPTKRLARLQSSFIHHWRLEHSFAISNLAEAALREERPSFRHSPSFHDALNKSALLSEPWTAVLTRSFSKAATFLLDITSATCQLEGLPDIERRARRCIEALMLIGKKSDIAMLVADEHQNRLAEFRVR</sequence>
<evidence type="ECO:0000313" key="1">
    <source>
        <dbReference type="EMBL" id="KAK5095070.1"/>
    </source>
</evidence>
<keyword evidence="2" id="KW-1185">Reference proteome</keyword>
<organism evidence="1 2">
    <name type="scientific">Lithohypha guttulata</name>
    <dbReference type="NCBI Taxonomy" id="1690604"/>
    <lineage>
        <taxon>Eukaryota</taxon>
        <taxon>Fungi</taxon>
        <taxon>Dikarya</taxon>
        <taxon>Ascomycota</taxon>
        <taxon>Pezizomycotina</taxon>
        <taxon>Eurotiomycetes</taxon>
        <taxon>Chaetothyriomycetidae</taxon>
        <taxon>Chaetothyriales</taxon>
        <taxon>Trichomeriaceae</taxon>
        <taxon>Lithohypha</taxon>
    </lineage>
</organism>
<gene>
    <name evidence="1" type="ORF">LTR24_003287</name>
</gene>
<dbReference type="Proteomes" id="UP001345013">
    <property type="component" value="Unassembled WGS sequence"/>
</dbReference>
<protein>
    <submittedName>
        <fullName evidence="1">Uncharacterized protein</fullName>
    </submittedName>
</protein>
<proteinExistence type="predicted"/>
<reference evidence="1 2" key="1">
    <citation type="submission" date="2023-08" db="EMBL/GenBank/DDBJ databases">
        <title>Black Yeasts Isolated from many extreme environments.</title>
        <authorList>
            <person name="Coleine C."/>
            <person name="Stajich J.E."/>
            <person name="Selbmann L."/>
        </authorList>
    </citation>
    <scope>NUCLEOTIDE SEQUENCE [LARGE SCALE GENOMIC DNA]</scope>
    <source>
        <strain evidence="1 2">CCFEE 5885</strain>
    </source>
</reference>
<evidence type="ECO:0000313" key="2">
    <source>
        <dbReference type="Proteomes" id="UP001345013"/>
    </source>
</evidence>